<dbReference type="EMBL" id="JARRYG010000004">
    <property type="protein sequence ID" value="MDG4695658.1"/>
    <property type="molecule type" value="Genomic_DNA"/>
</dbReference>
<protein>
    <submittedName>
        <fullName evidence="2">Protein phosphatase 2C domain-containing protein</fullName>
    </submittedName>
</protein>
<dbReference type="Pfam" id="PF13672">
    <property type="entry name" value="PP2C_2"/>
    <property type="match status" value="1"/>
</dbReference>
<proteinExistence type="predicted"/>
<gene>
    <name evidence="2" type="ORF">P7V44_05325</name>
</gene>
<dbReference type="RefSeq" id="WP_272677517.1">
    <property type="nucleotide sequence ID" value="NZ_JARRYG010000004.1"/>
</dbReference>
<dbReference type="SMART" id="SM00332">
    <property type="entry name" value="PP2Cc"/>
    <property type="match status" value="1"/>
</dbReference>
<sequence length="248" mass="27563">MILTASSSFSYPKEVNRGNQDSILPVKKISDGFIMAVADGVGSYVGADFASRLAISYLESAHSISNSVDVEYAFENIRNILKEQASDIGSEVMKMASTTLTFCVVKKDGILVGHVGDCRLYIKSANKLKQLTKDHTRHQMLIDEGVFTARQLKGKSGKNILTTAISVSNEIEMNCDIFFIPNEQLDFIDDNMTLYIMSDGAHALWEKNPRFSFNTMNNISKFTNSLYRRIERNGPTDDYSLVGATISL</sequence>
<dbReference type="PROSITE" id="PS51746">
    <property type="entry name" value="PPM_2"/>
    <property type="match status" value="1"/>
</dbReference>
<evidence type="ECO:0000313" key="2">
    <source>
        <dbReference type="EMBL" id="MDG4695658.1"/>
    </source>
</evidence>
<name>A0AA42JU58_9GAMM</name>
<organism evidence="2 3">
    <name type="scientific">Providencia huashanensis</name>
    <dbReference type="NCBI Taxonomy" id="3037798"/>
    <lineage>
        <taxon>Bacteria</taxon>
        <taxon>Pseudomonadati</taxon>
        <taxon>Pseudomonadota</taxon>
        <taxon>Gammaproteobacteria</taxon>
        <taxon>Enterobacterales</taxon>
        <taxon>Morganellaceae</taxon>
        <taxon>Providencia</taxon>
    </lineage>
</organism>
<accession>A0AA42JU58</accession>
<comment type="caution">
    <text evidence="2">The sequence shown here is derived from an EMBL/GenBank/DDBJ whole genome shotgun (WGS) entry which is preliminary data.</text>
</comment>
<reference evidence="2" key="1">
    <citation type="submission" date="2023-03" db="EMBL/GenBank/DDBJ databases">
        <title>a new species belonging to Providencia genus.</title>
        <authorList>
            <person name="Yang W."/>
            <person name="Hu F."/>
            <person name="Shen S."/>
            <person name="Ding L."/>
            <person name="Yin D."/>
        </authorList>
    </citation>
    <scope>NUCLEOTIDE SEQUENCE</scope>
    <source>
        <strain evidence="2">CRE-3FA-0001</strain>
    </source>
</reference>
<dbReference type="Proteomes" id="UP001156701">
    <property type="component" value="Unassembled WGS sequence"/>
</dbReference>
<dbReference type="InterPro" id="IPR001932">
    <property type="entry name" value="PPM-type_phosphatase-like_dom"/>
</dbReference>
<evidence type="ECO:0000313" key="3">
    <source>
        <dbReference type="Proteomes" id="UP001156701"/>
    </source>
</evidence>
<feature type="domain" description="PPM-type phosphatase" evidence="1">
    <location>
        <begin position="5"/>
        <end position="246"/>
    </location>
</feature>
<dbReference type="SUPFAM" id="SSF81606">
    <property type="entry name" value="PP2C-like"/>
    <property type="match status" value="1"/>
</dbReference>
<dbReference type="InterPro" id="IPR036457">
    <property type="entry name" value="PPM-type-like_dom_sf"/>
</dbReference>
<dbReference type="AlphaFoldDB" id="A0AA42JU58"/>
<dbReference type="Gene3D" id="3.60.40.10">
    <property type="entry name" value="PPM-type phosphatase domain"/>
    <property type="match status" value="1"/>
</dbReference>
<evidence type="ECO:0000259" key="1">
    <source>
        <dbReference type="PROSITE" id="PS51746"/>
    </source>
</evidence>